<reference evidence="2" key="1">
    <citation type="submission" date="2022-12" db="EMBL/GenBank/DDBJ databases">
        <title>2953647.</title>
        <authorList>
            <person name="Hergert J."/>
            <person name="Casey R."/>
            <person name="Wagner J."/>
            <person name="Young E.L."/>
            <person name="Oakeson K.F."/>
        </authorList>
    </citation>
    <scope>NUCLEOTIDE SEQUENCE</scope>
    <source>
        <strain evidence="2">2953647</strain>
    </source>
</reference>
<keyword evidence="1" id="KW-0812">Transmembrane</keyword>
<gene>
    <name evidence="2" type="ORF">O4000_15915</name>
</gene>
<name>A0ABY7KVM5_CITFR</name>
<evidence type="ECO:0008006" key="4">
    <source>
        <dbReference type="Google" id="ProtNLM"/>
    </source>
</evidence>
<feature type="transmembrane region" description="Helical" evidence="1">
    <location>
        <begin position="36"/>
        <end position="54"/>
    </location>
</feature>
<evidence type="ECO:0000256" key="1">
    <source>
        <dbReference type="SAM" id="Phobius"/>
    </source>
</evidence>
<keyword evidence="1" id="KW-0472">Membrane</keyword>
<keyword evidence="1" id="KW-1133">Transmembrane helix</keyword>
<accession>A0ABY7KVM5</accession>
<organism evidence="2 3">
    <name type="scientific">Citrobacter freundii</name>
    <dbReference type="NCBI Taxonomy" id="546"/>
    <lineage>
        <taxon>Bacteria</taxon>
        <taxon>Pseudomonadati</taxon>
        <taxon>Pseudomonadota</taxon>
        <taxon>Gammaproteobacteria</taxon>
        <taxon>Enterobacterales</taxon>
        <taxon>Enterobacteriaceae</taxon>
        <taxon>Citrobacter</taxon>
        <taxon>Citrobacter freundii complex</taxon>
    </lineage>
</organism>
<dbReference type="RefSeq" id="WP_213707894.1">
    <property type="nucleotide sequence ID" value="NZ_CAJNLX020000001.1"/>
</dbReference>
<evidence type="ECO:0000313" key="2">
    <source>
        <dbReference type="EMBL" id="WAZ55787.1"/>
    </source>
</evidence>
<dbReference type="Proteomes" id="UP001164536">
    <property type="component" value="Chromosome"/>
</dbReference>
<keyword evidence="3" id="KW-1185">Reference proteome</keyword>
<sequence length="164" mass="18277">MALTKCKECKKEVSTSAKTCPHCGVKDPGFGAKQKLSGCLVLIIITVTVMYFIGNDDEKTTEVPKTCSNTDTQCNFDKYMVDAVTKCKPLIEKSAKFEFEWTDGLLDPMFSHGSIDSQKNELTFIGDKVKFTNGFNAKTTMTYSCTLNLKSKEVTHFKIQQGKL</sequence>
<evidence type="ECO:0000313" key="3">
    <source>
        <dbReference type="Proteomes" id="UP001164536"/>
    </source>
</evidence>
<proteinExistence type="predicted"/>
<dbReference type="EMBL" id="CP114564">
    <property type="protein sequence ID" value="WAZ55787.1"/>
    <property type="molecule type" value="Genomic_DNA"/>
</dbReference>
<protein>
    <recommendedName>
        <fullName evidence="4">Zinc ribbon domain-containing protein</fullName>
    </recommendedName>
</protein>